<accession>A0ACC3BZ32</accession>
<evidence type="ECO:0000313" key="2">
    <source>
        <dbReference type="Proteomes" id="UP000798662"/>
    </source>
</evidence>
<comment type="caution">
    <text evidence="1">The sequence shown here is derived from an EMBL/GenBank/DDBJ whole genome shotgun (WGS) entry which is preliminary data.</text>
</comment>
<sequence>MSSEAEDILPSSEGESDEIDSLLDGTQLEARARDQDGKYSAEKRRLRKPQVPNFAIIEAVDDPESSGPEEGGSAAQASRVWRIRGPVRGFSDDGWRMSTVTFVRARETMACLEVYVRSMGLLVSGAYVDVADAYASVKFVAAAQTAAQLSWDTTSPTSSFRGLLDGQKLRDEDVALVLQQAADSLASSPEQLSHGHVQLVRRTAARQDPEHMLALQRMLRQRSRAAIADFRRKGADMMKQVWHQLLRGVGAQTVAMIRRVIELDDNRAPGTSARSRRSRVSRGYSQMRLLPTAAQLREERRRAFDGADRIGHYFFTRGGPNELLQWNYIRGSGSQGIRRYRCVEGDVKRLRGYNNRYWEGSPAGEEQEVGGAEAEDSSDYEDDGIHYNNDNVETEGCYAPQEKDSERLKELLAHSRSYLENDDGGGELVILAVAFDAPLALQRGIDMATLRGTEGADAAANVPAVVTFAADGGMVRGKTVTAFVAGIAWPGLSAGRTDLVPLAYSFSGEKHIDKLVAKAVRDMVQEIMRTSFTVEVQTAEGSVDAVGDAPEKQRVPLQLYEEVQVCGVEMRTAKALTHFALACLPGSVQEMAKATLLAIVGKGSMEAIYMREFRELVAHCVARLDILSRDLDRVFIILLQLVQLMNAAWRASLADADAMARIGASSVTRLAASILGPLYQEVKPLDPDTQGKQVFSLYLHAPIAHLHRQVGANRGAVAHVSDDVMEGHIRGVGRYTYNHGNNASQAALMSDMVGLCDATVKFSTPRSHPSSLVYTKYIQVCECWKTLGVQGTQDYEALVTIAEDDEQLDVERRSLTADEDVEEDVERRSGREWLSFTLPLHDVVDANKARRFDTSGKKLTGKKQTLRRGLARRLEVIKACFCGRFTGDCHSAVMNLSRARSAANRVSASVTAAATVAAGQVGDAPDKAPGTASIIAADARPGTPAGEEDPGGGTDTSLETSPCGSGADDSGAEGYSQKTAGKSNPRRKRKTKPVMSAVIVHSLPPPWLLRMCFPMPAAYSTVLSVAQGGTEDPSPSAIDAELRKHVSILKLFVMRTRSAQFARWSVDASVDADHVIEAAETMLQRLVHLRMTRLQHLDSSMAMDIN</sequence>
<dbReference type="EMBL" id="CM020619">
    <property type="protein sequence ID" value="KAK1862782.1"/>
    <property type="molecule type" value="Genomic_DNA"/>
</dbReference>
<name>A0ACC3BZ32_PYRYE</name>
<dbReference type="Proteomes" id="UP000798662">
    <property type="component" value="Chromosome 2"/>
</dbReference>
<evidence type="ECO:0000313" key="1">
    <source>
        <dbReference type="EMBL" id="KAK1862782.1"/>
    </source>
</evidence>
<reference evidence="1" key="1">
    <citation type="submission" date="2019-11" db="EMBL/GenBank/DDBJ databases">
        <title>Nori genome reveals adaptations in red seaweeds to the harsh intertidal environment.</title>
        <authorList>
            <person name="Wang D."/>
            <person name="Mao Y."/>
        </authorList>
    </citation>
    <scope>NUCLEOTIDE SEQUENCE</scope>
    <source>
        <tissue evidence="1">Gametophyte</tissue>
    </source>
</reference>
<keyword evidence="2" id="KW-1185">Reference proteome</keyword>
<proteinExistence type="predicted"/>
<gene>
    <name evidence="1" type="ORF">I4F81_005349</name>
</gene>
<organism evidence="1 2">
    <name type="scientific">Pyropia yezoensis</name>
    <name type="common">Susabi-nori</name>
    <name type="synonym">Porphyra yezoensis</name>
    <dbReference type="NCBI Taxonomy" id="2788"/>
    <lineage>
        <taxon>Eukaryota</taxon>
        <taxon>Rhodophyta</taxon>
        <taxon>Bangiophyceae</taxon>
        <taxon>Bangiales</taxon>
        <taxon>Bangiaceae</taxon>
        <taxon>Pyropia</taxon>
    </lineage>
</organism>
<protein>
    <submittedName>
        <fullName evidence="1">Uncharacterized protein</fullName>
    </submittedName>
</protein>